<keyword evidence="4" id="KW-0457">Lysine biosynthesis</keyword>
<dbReference type="OrthoDB" id="9776731at2"/>
<dbReference type="NCBIfam" id="TIGR01891">
    <property type="entry name" value="amidohydrolases"/>
    <property type="match status" value="1"/>
</dbReference>
<keyword evidence="5" id="KW-0479">Metal-binding</keyword>
<reference evidence="7 8" key="1">
    <citation type="submission" date="2017-05" db="EMBL/GenBank/DDBJ databases">
        <title>The Genome Sequence of Enterococcus sp. 8G7_MSG3316.</title>
        <authorList>
            <consortium name="The Broad Institute Genomics Platform"/>
            <consortium name="The Broad Institute Genomic Center for Infectious Diseases"/>
            <person name="Earl A."/>
            <person name="Manson A."/>
            <person name="Schwartman J."/>
            <person name="Gilmore M."/>
            <person name="Abouelleil A."/>
            <person name="Cao P."/>
            <person name="Chapman S."/>
            <person name="Cusick C."/>
            <person name="Shea T."/>
            <person name="Young S."/>
            <person name="Neafsey D."/>
            <person name="Nusbaum C."/>
            <person name="Birren B."/>
        </authorList>
    </citation>
    <scope>NUCLEOTIDE SEQUENCE [LARGE SCALE GENOMIC DNA]</scope>
    <source>
        <strain evidence="7 8">8G7_MSG3316</strain>
    </source>
</reference>
<dbReference type="GO" id="GO:0050118">
    <property type="term" value="F:N-acetyldiaminopimelate deacetylase activity"/>
    <property type="evidence" value="ECO:0007669"/>
    <property type="project" value="UniProtKB-ARBA"/>
</dbReference>
<keyword evidence="5" id="KW-0464">Manganese</keyword>
<keyword evidence="1" id="KW-0028">Amino-acid biosynthesis</keyword>
<dbReference type="GO" id="GO:0009085">
    <property type="term" value="P:lysine biosynthetic process"/>
    <property type="evidence" value="ECO:0007669"/>
    <property type="project" value="UniProtKB-KW"/>
</dbReference>
<keyword evidence="2" id="KW-0378">Hydrolase</keyword>
<dbReference type="STRING" id="1834191.A5886_002648"/>
<evidence type="ECO:0000256" key="2">
    <source>
        <dbReference type="ARBA" id="ARBA00022801"/>
    </source>
</evidence>
<dbReference type="InterPro" id="IPR036264">
    <property type="entry name" value="Bact_exopeptidase_dim_dom"/>
</dbReference>
<dbReference type="SUPFAM" id="SSF53187">
    <property type="entry name" value="Zn-dependent exopeptidases"/>
    <property type="match status" value="1"/>
</dbReference>
<dbReference type="InterPro" id="IPR011650">
    <property type="entry name" value="Peptidase_M20_dimer"/>
</dbReference>
<feature type="binding site" evidence="5">
    <location>
        <position position="137"/>
    </location>
    <ligand>
        <name>Mn(2+)</name>
        <dbReference type="ChEBI" id="CHEBI:29035"/>
        <label>2</label>
    </ligand>
</feature>
<feature type="binding site" evidence="5">
    <location>
        <position position="101"/>
    </location>
    <ligand>
        <name>Mn(2+)</name>
        <dbReference type="ChEBI" id="CHEBI:29035"/>
        <label>2</label>
    </ligand>
</feature>
<dbReference type="Proteomes" id="UP000195043">
    <property type="component" value="Unassembled WGS sequence"/>
</dbReference>
<dbReference type="InterPro" id="IPR017439">
    <property type="entry name" value="Amidohydrolase"/>
</dbReference>
<evidence type="ECO:0000313" key="7">
    <source>
        <dbReference type="EMBL" id="OTN77548.1"/>
    </source>
</evidence>
<feature type="domain" description="Peptidase M20 dimerisation" evidence="6">
    <location>
        <begin position="187"/>
        <end position="282"/>
    </location>
</feature>
<proteinExistence type="predicted"/>
<organism evidence="7 8">
    <name type="scientific">Candidatus Enterococcus testudinis</name>
    <dbReference type="NCBI Taxonomy" id="1834191"/>
    <lineage>
        <taxon>Bacteria</taxon>
        <taxon>Bacillati</taxon>
        <taxon>Bacillota</taxon>
        <taxon>Bacilli</taxon>
        <taxon>Lactobacillales</taxon>
        <taxon>Enterococcaceae</taxon>
        <taxon>Enterococcus</taxon>
    </lineage>
</organism>
<keyword evidence="8" id="KW-1185">Reference proteome</keyword>
<dbReference type="Gene3D" id="3.40.630.10">
    <property type="entry name" value="Zn peptidases"/>
    <property type="match status" value="1"/>
</dbReference>
<dbReference type="PANTHER" id="PTHR11014:SF98">
    <property type="entry name" value="N-ACETYLDIAMINOPIMELATE DEACETYLASE"/>
    <property type="match status" value="1"/>
</dbReference>
<dbReference type="SUPFAM" id="SSF55031">
    <property type="entry name" value="Bacterial exopeptidase dimerisation domain"/>
    <property type="match status" value="1"/>
</dbReference>
<gene>
    <name evidence="7" type="ORF">A5886_002648</name>
</gene>
<dbReference type="InterPro" id="IPR002933">
    <property type="entry name" value="Peptidase_M20"/>
</dbReference>
<dbReference type="PANTHER" id="PTHR11014">
    <property type="entry name" value="PEPTIDASE M20 FAMILY MEMBER"/>
    <property type="match status" value="1"/>
</dbReference>
<feature type="binding site" evidence="5">
    <location>
        <position position="103"/>
    </location>
    <ligand>
        <name>Mn(2+)</name>
        <dbReference type="ChEBI" id="CHEBI:29035"/>
        <label>2</label>
    </ligand>
</feature>
<dbReference type="GO" id="GO:0046872">
    <property type="term" value="F:metal ion binding"/>
    <property type="evidence" value="ECO:0007669"/>
    <property type="project" value="UniProtKB-KW"/>
</dbReference>
<dbReference type="FunFam" id="3.30.70.360:FF:000001">
    <property type="entry name" value="N-acetyldiaminopimelate deacetylase"/>
    <property type="match status" value="1"/>
</dbReference>
<evidence type="ECO:0000313" key="8">
    <source>
        <dbReference type="Proteomes" id="UP000195043"/>
    </source>
</evidence>
<feature type="binding site" evidence="5">
    <location>
        <position position="357"/>
    </location>
    <ligand>
        <name>Mn(2+)</name>
        <dbReference type="ChEBI" id="CHEBI:29035"/>
        <label>2</label>
    </ligand>
</feature>
<dbReference type="PIRSF" id="PIRSF005962">
    <property type="entry name" value="Pept_M20D_amidohydro"/>
    <property type="match status" value="1"/>
</dbReference>
<evidence type="ECO:0000259" key="6">
    <source>
        <dbReference type="Pfam" id="PF07687"/>
    </source>
</evidence>
<dbReference type="Pfam" id="PF07687">
    <property type="entry name" value="M20_dimer"/>
    <property type="match status" value="1"/>
</dbReference>
<accession>A0A242A941</accession>
<sequence>MQVSQAVKDLTEDVIRFRRALHQIPELGLTEFKTKEYLLRQLQSFGINEIYPILETGLVVVFRSDVPGKTLAFRTDIDGLPIKEETGIDFASTHEGRMHACGHDGHMATMLGFAKYLANHPEAIQGTIVLIFQPAEEGPGGAQLLIDEGVLRDFAVEKIVGLHVFPDFPEGVIACRKGPMMARNGEINITIHGASAHGAQPQQGSDAILAAAAVIQGLHSVISRNISPLSSGVITFGKIHGGDAENIIPGKVVLNGTMRAFEDEIYETMTQRITVLAEEIAKGYGCRAEVDFQHLYRVVDNDTEMVDILAEVVGDSYLETPPYMLAEDFSMYQKEIPGVFFFVGIRNEDKGYTYPLHSNKMNFDEKNLLQGIECYVRLIPALNDTKGAAE</sequence>
<dbReference type="EMBL" id="NGKU01000001">
    <property type="protein sequence ID" value="OTN77548.1"/>
    <property type="molecule type" value="Genomic_DNA"/>
</dbReference>
<dbReference type="Pfam" id="PF01546">
    <property type="entry name" value="Peptidase_M20"/>
    <property type="match status" value="1"/>
</dbReference>
<dbReference type="GO" id="GO:0019877">
    <property type="term" value="P:diaminopimelate biosynthetic process"/>
    <property type="evidence" value="ECO:0007669"/>
    <property type="project" value="UniProtKB-KW"/>
</dbReference>
<dbReference type="CDD" id="cd03886">
    <property type="entry name" value="M20_Acy1"/>
    <property type="match status" value="1"/>
</dbReference>
<dbReference type="RefSeq" id="WP_086275558.1">
    <property type="nucleotide sequence ID" value="NZ_NGKU01000001.1"/>
</dbReference>
<dbReference type="Gene3D" id="3.30.70.360">
    <property type="match status" value="1"/>
</dbReference>
<keyword evidence="3" id="KW-0220">Diaminopimelate biosynthesis</keyword>
<evidence type="ECO:0000256" key="3">
    <source>
        <dbReference type="ARBA" id="ARBA00022915"/>
    </source>
</evidence>
<comment type="caution">
    <text evidence="7">The sequence shown here is derived from an EMBL/GenBank/DDBJ whole genome shotgun (WGS) entry which is preliminary data.</text>
</comment>
<evidence type="ECO:0000256" key="1">
    <source>
        <dbReference type="ARBA" id="ARBA00022605"/>
    </source>
</evidence>
<evidence type="ECO:0000256" key="5">
    <source>
        <dbReference type="PIRSR" id="PIRSR005962-1"/>
    </source>
</evidence>
<dbReference type="AlphaFoldDB" id="A0A242A941"/>
<comment type="cofactor">
    <cofactor evidence="5">
        <name>Mn(2+)</name>
        <dbReference type="ChEBI" id="CHEBI:29035"/>
    </cofactor>
    <text evidence="5">The Mn(2+) ion enhances activity.</text>
</comment>
<evidence type="ECO:0000256" key="4">
    <source>
        <dbReference type="ARBA" id="ARBA00023154"/>
    </source>
</evidence>
<protein>
    <recommendedName>
        <fullName evidence="6">Peptidase M20 dimerisation domain-containing protein</fullName>
    </recommendedName>
</protein>
<feature type="binding site" evidence="5">
    <location>
        <position position="163"/>
    </location>
    <ligand>
        <name>Mn(2+)</name>
        <dbReference type="ChEBI" id="CHEBI:29035"/>
        <label>2</label>
    </ligand>
</feature>
<name>A0A242A941_9ENTE</name>